<dbReference type="Proteomes" id="UP001054945">
    <property type="component" value="Unassembled WGS sequence"/>
</dbReference>
<evidence type="ECO:0000313" key="2">
    <source>
        <dbReference type="Proteomes" id="UP001054945"/>
    </source>
</evidence>
<name>A0AAV4R125_CAEEX</name>
<reference evidence="1 2" key="1">
    <citation type="submission" date="2021-06" db="EMBL/GenBank/DDBJ databases">
        <title>Caerostris extrusa draft genome.</title>
        <authorList>
            <person name="Kono N."/>
            <person name="Arakawa K."/>
        </authorList>
    </citation>
    <scope>NUCLEOTIDE SEQUENCE [LARGE SCALE GENOMIC DNA]</scope>
</reference>
<dbReference type="EMBL" id="BPLR01007317">
    <property type="protein sequence ID" value="GIY15998.1"/>
    <property type="molecule type" value="Genomic_DNA"/>
</dbReference>
<gene>
    <name evidence="1" type="ORF">CEXT_304941</name>
</gene>
<dbReference type="AlphaFoldDB" id="A0AAV4R125"/>
<organism evidence="1 2">
    <name type="scientific">Caerostris extrusa</name>
    <name type="common">Bark spider</name>
    <name type="synonym">Caerostris bankana</name>
    <dbReference type="NCBI Taxonomy" id="172846"/>
    <lineage>
        <taxon>Eukaryota</taxon>
        <taxon>Metazoa</taxon>
        <taxon>Ecdysozoa</taxon>
        <taxon>Arthropoda</taxon>
        <taxon>Chelicerata</taxon>
        <taxon>Arachnida</taxon>
        <taxon>Araneae</taxon>
        <taxon>Araneomorphae</taxon>
        <taxon>Entelegynae</taxon>
        <taxon>Araneoidea</taxon>
        <taxon>Araneidae</taxon>
        <taxon>Caerostris</taxon>
    </lineage>
</organism>
<accession>A0AAV4R125</accession>
<comment type="caution">
    <text evidence="1">The sequence shown here is derived from an EMBL/GenBank/DDBJ whole genome shotgun (WGS) entry which is preliminary data.</text>
</comment>
<protein>
    <submittedName>
        <fullName evidence="1">Uncharacterized protein</fullName>
    </submittedName>
</protein>
<sequence length="69" mass="7777">MEYLDRRIACKLQTFLKCCSRSATHIFCPNIPKSRACSNDESICDLAGLEVSTTRRLSCRKMAPRGHEG</sequence>
<evidence type="ECO:0000313" key="1">
    <source>
        <dbReference type="EMBL" id="GIY15998.1"/>
    </source>
</evidence>
<keyword evidence="2" id="KW-1185">Reference proteome</keyword>
<proteinExistence type="predicted"/>